<evidence type="ECO:0008006" key="3">
    <source>
        <dbReference type="Google" id="ProtNLM"/>
    </source>
</evidence>
<evidence type="ECO:0000313" key="1">
    <source>
        <dbReference type="EMBL" id="GAA2028188.1"/>
    </source>
</evidence>
<dbReference type="EMBL" id="BAAANB010000011">
    <property type="protein sequence ID" value="GAA2028188.1"/>
    <property type="molecule type" value="Genomic_DNA"/>
</dbReference>
<name>A0ABN2U2W4_9MICO</name>
<dbReference type="RefSeq" id="WP_343990088.1">
    <property type="nucleotide sequence ID" value="NZ_BAAANB010000011.1"/>
</dbReference>
<organism evidence="1 2">
    <name type="scientific">Terrabacter terrae</name>
    <dbReference type="NCBI Taxonomy" id="318434"/>
    <lineage>
        <taxon>Bacteria</taxon>
        <taxon>Bacillati</taxon>
        <taxon>Actinomycetota</taxon>
        <taxon>Actinomycetes</taxon>
        <taxon>Micrococcales</taxon>
        <taxon>Intrasporangiaceae</taxon>
        <taxon>Terrabacter</taxon>
    </lineage>
</organism>
<gene>
    <name evidence="1" type="ORF">GCM10009740_17240</name>
</gene>
<sequence length="282" mass="29481">MGNGVDSRPGRRPTSRLGRLLRARETGRRAATAAVARCAGLAAATAMLSACTAATPPGYVGIPPATSPAPALTTIDGMTAVPEAAECVNERLDARRSTLPGPQLFPGAFPGVVSVRLLSPGRDASDPTCRTTLRRRFSCREATTWAVPDPTEFLLTFGAAQVRIVEGASAAVTRSTGDGRGAGPPKRAFTYAEYTLATGDPAGAVTFERHAYATCDPATAGRMIDGVEVRTSTVGTDTGLVDVAFLAAGDRLAQVALSGSRWAPDERDHAWHVVAEHLQQER</sequence>
<evidence type="ECO:0000313" key="2">
    <source>
        <dbReference type="Proteomes" id="UP001501285"/>
    </source>
</evidence>
<protein>
    <recommendedName>
        <fullName evidence="3">Sensor domain-containing protein</fullName>
    </recommendedName>
</protein>
<proteinExistence type="predicted"/>
<dbReference type="Proteomes" id="UP001501285">
    <property type="component" value="Unassembled WGS sequence"/>
</dbReference>
<accession>A0ABN2U2W4</accession>
<keyword evidence="2" id="KW-1185">Reference proteome</keyword>
<reference evidence="1 2" key="1">
    <citation type="journal article" date="2019" name="Int. J. Syst. Evol. Microbiol.">
        <title>The Global Catalogue of Microorganisms (GCM) 10K type strain sequencing project: providing services to taxonomists for standard genome sequencing and annotation.</title>
        <authorList>
            <consortium name="The Broad Institute Genomics Platform"/>
            <consortium name="The Broad Institute Genome Sequencing Center for Infectious Disease"/>
            <person name="Wu L."/>
            <person name="Ma J."/>
        </authorList>
    </citation>
    <scope>NUCLEOTIDE SEQUENCE [LARGE SCALE GENOMIC DNA]</scope>
    <source>
        <strain evidence="1 2">JCM 14283</strain>
    </source>
</reference>
<comment type="caution">
    <text evidence="1">The sequence shown here is derived from an EMBL/GenBank/DDBJ whole genome shotgun (WGS) entry which is preliminary data.</text>
</comment>